<keyword evidence="1" id="KW-0472">Membrane</keyword>
<dbReference type="Proteomes" id="UP000824037">
    <property type="component" value="Unassembled WGS sequence"/>
</dbReference>
<sequence length="229" mass="25311">MTPQQEQPAQPRWVSREDVPVRVRHFFDVAPVLVVHDGPWSYHRWPRLGATLQILGWVIAALIVAGVIVDQLRADTFLDDGNKIAAGFIAAVLALVLVAGPGAFASRGRVHYQPSRRKLADSQIKKYRGNLTSASSIHELLSREDADWRKAQGAGAGWREIRAVLGRTPSTGRLIISLYWSDRDDYAIAAVHLEEDDSDEIAVWPPVTISPDLVGKILPWSPSHASHPL</sequence>
<evidence type="ECO:0000313" key="2">
    <source>
        <dbReference type="EMBL" id="HIZ37257.1"/>
    </source>
</evidence>
<protein>
    <submittedName>
        <fullName evidence="2">Uncharacterized protein</fullName>
    </submittedName>
</protein>
<gene>
    <name evidence="2" type="ORF">H9815_15890</name>
</gene>
<proteinExistence type="predicted"/>
<evidence type="ECO:0000313" key="3">
    <source>
        <dbReference type="Proteomes" id="UP000824037"/>
    </source>
</evidence>
<feature type="transmembrane region" description="Helical" evidence="1">
    <location>
        <begin position="54"/>
        <end position="72"/>
    </location>
</feature>
<keyword evidence="1" id="KW-1133">Transmembrane helix</keyword>
<feature type="transmembrane region" description="Helical" evidence="1">
    <location>
        <begin position="84"/>
        <end position="106"/>
    </location>
</feature>
<dbReference type="AlphaFoldDB" id="A0A9D2EGV8"/>
<dbReference type="EMBL" id="DXBY01000275">
    <property type="protein sequence ID" value="HIZ37257.1"/>
    <property type="molecule type" value="Genomic_DNA"/>
</dbReference>
<organism evidence="2 3">
    <name type="scientific">Candidatus Ruania gallistercoris</name>
    <dbReference type="NCBI Taxonomy" id="2838746"/>
    <lineage>
        <taxon>Bacteria</taxon>
        <taxon>Bacillati</taxon>
        <taxon>Actinomycetota</taxon>
        <taxon>Actinomycetes</taxon>
        <taxon>Micrococcales</taxon>
        <taxon>Ruaniaceae</taxon>
        <taxon>Ruania</taxon>
    </lineage>
</organism>
<keyword evidence="1" id="KW-0812">Transmembrane</keyword>
<name>A0A9D2EGV8_9MICO</name>
<reference evidence="2" key="2">
    <citation type="submission" date="2021-04" db="EMBL/GenBank/DDBJ databases">
        <authorList>
            <person name="Gilroy R."/>
        </authorList>
    </citation>
    <scope>NUCLEOTIDE SEQUENCE</scope>
    <source>
        <strain evidence="2">ChiGjej4B4-7305</strain>
    </source>
</reference>
<comment type="caution">
    <text evidence="2">The sequence shown here is derived from an EMBL/GenBank/DDBJ whole genome shotgun (WGS) entry which is preliminary data.</text>
</comment>
<accession>A0A9D2EGV8</accession>
<reference evidence="2" key="1">
    <citation type="journal article" date="2021" name="PeerJ">
        <title>Extensive microbial diversity within the chicken gut microbiome revealed by metagenomics and culture.</title>
        <authorList>
            <person name="Gilroy R."/>
            <person name="Ravi A."/>
            <person name="Getino M."/>
            <person name="Pursley I."/>
            <person name="Horton D.L."/>
            <person name="Alikhan N.F."/>
            <person name="Baker D."/>
            <person name="Gharbi K."/>
            <person name="Hall N."/>
            <person name="Watson M."/>
            <person name="Adriaenssens E.M."/>
            <person name="Foster-Nyarko E."/>
            <person name="Jarju S."/>
            <person name="Secka A."/>
            <person name="Antonio M."/>
            <person name="Oren A."/>
            <person name="Chaudhuri R.R."/>
            <person name="La Ragione R."/>
            <person name="Hildebrand F."/>
            <person name="Pallen M.J."/>
        </authorList>
    </citation>
    <scope>NUCLEOTIDE SEQUENCE</scope>
    <source>
        <strain evidence="2">ChiGjej4B4-7305</strain>
    </source>
</reference>
<evidence type="ECO:0000256" key="1">
    <source>
        <dbReference type="SAM" id="Phobius"/>
    </source>
</evidence>